<dbReference type="EMBL" id="CACRTR010000016">
    <property type="protein sequence ID" value="VYU64169.1"/>
    <property type="molecule type" value="Genomic_DNA"/>
</dbReference>
<evidence type="ECO:0000313" key="1">
    <source>
        <dbReference type="EMBL" id="VYU64169.1"/>
    </source>
</evidence>
<name>A0A6N3GKG3_EUBLI</name>
<protein>
    <submittedName>
        <fullName evidence="1">Uncharacterized protein</fullName>
    </submittedName>
</protein>
<organism evidence="1">
    <name type="scientific">Eubacterium limosum</name>
    <dbReference type="NCBI Taxonomy" id="1736"/>
    <lineage>
        <taxon>Bacteria</taxon>
        <taxon>Bacillati</taxon>
        <taxon>Bacillota</taxon>
        <taxon>Clostridia</taxon>
        <taxon>Eubacteriales</taxon>
        <taxon>Eubacteriaceae</taxon>
        <taxon>Eubacterium</taxon>
    </lineage>
</organism>
<reference evidence="1" key="1">
    <citation type="submission" date="2019-11" db="EMBL/GenBank/DDBJ databases">
        <authorList>
            <person name="Feng L."/>
        </authorList>
    </citation>
    <scope>NUCLEOTIDE SEQUENCE</scope>
    <source>
        <strain evidence="1">ElimosumLFYP34</strain>
    </source>
</reference>
<gene>
    <name evidence="1" type="ORF">ELLFYP34_03944</name>
</gene>
<sequence length="165" mass="17502">MKKRLTLFLLVLFLLSVQPALAAEQEITPGPGAGGAEGTVEVDMNIDEGFVVVIPGALTITPGVGGREYAVGEVRLTEMHLYGSRSLRLALPGGIRLDSAVSPGNWVEASPFIGQPGGARENETPLYLDTPVPVSVSFARHAFANAVAGSYQGIIRYDVRIVQEQ</sequence>
<dbReference type="AlphaFoldDB" id="A0A6N3GKG3"/>
<accession>A0A6N3GKG3</accession>
<proteinExistence type="predicted"/>